<proteinExistence type="predicted"/>
<organism evidence="1 2">
    <name type="scientific">Lentzea flava</name>
    <dbReference type="NCBI Taxonomy" id="103732"/>
    <lineage>
        <taxon>Bacteria</taxon>
        <taxon>Bacillati</taxon>
        <taxon>Actinomycetota</taxon>
        <taxon>Actinomycetes</taxon>
        <taxon>Pseudonocardiales</taxon>
        <taxon>Pseudonocardiaceae</taxon>
        <taxon>Lentzea</taxon>
    </lineage>
</organism>
<dbReference type="Proteomes" id="UP000649573">
    <property type="component" value="Unassembled WGS sequence"/>
</dbReference>
<name>A0ABQ2UM17_9PSEU</name>
<gene>
    <name evidence="1" type="ORF">GCM10010178_40200</name>
</gene>
<dbReference type="EMBL" id="BMRE01000016">
    <property type="protein sequence ID" value="GGU43619.1"/>
    <property type="molecule type" value="Genomic_DNA"/>
</dbReference>
<comment type="caution">
    <text evidence="1">The sequence shown here is derived from an EMBL/GenBank/DDBJ whole genome shotgun (WGS) entry which is preliminary data.</text>
</comment>
<evidence type="ECO:0000313" key="1">
    <source>
        <dbReference type="EMBL" id="GGU43619.1"/>
    </source>
</evidence>
<reference evidence="2" key="1">
    <citation type="journal article" date="2019" name="Int. J. Syst. Evol. Microbiol.">
        <title>The Global Catalogue of Microorganisms (GCM) 10K type strain sequencing project: providing services to taxonomists for standard genome sequencing and annotation.</title>
        <authorList>
            <consortium name="The Broad Institute Genomics Platform"/>
            <consortium name="The Broad Institute Genome Sequencing Center for Infectious Disease"/>
            <person name="Wu L."/>
            <person name="Ma J."/>
        </authorList>
    </citation>
    <scope>NUCLEOTIDE SEQUENCE [LARGE SCALE GENOMIC DNA]</scope>
    <source>
        <strain evidence="2">JCM 3296</strain>
    </source>
</reference>
<sequence length="50" mass="6042">MRWGAWLLACAEELLVPSMSRVELYAAIRRDSRAGVWGREIERRYNFNRW</sequence>
<evidence type="ECO:0000313" key="2">
    <source>
        <dbReference type="Proteomes" id="UP000649573"/>
    </source>
</evidence>
<keyword evidence="2" id="KW-1185">Reference proteome</keyword>
<protein>
    <submittedName>
        <fullName evidence="1">Uncharacterized protein</fullName>
    </submittedName>
</protein>
<accession>A0ABQ2UM17</accession>